<dbReference type="PANTHER" id="PTHR10632">
    <property type="entry name" value="SULFIDE:QUINONE OXIDOREDUCTASE"/>
    <property type="match status" value="1"/>
</dbReference>
<reference evidence="1" key="1">
    <citation type="submission" date="2021-01" db="EMBL/GenBank/DDBJ databases">
        <authorList>
            <person name="Corre E."/>
            <person name="Pelletier E."/>
            <person name="Niang G."/>
            <person name="Scheremetjew M."/>
            <person name="Finn R."/>
            <person name="Kale V."/>
            <person name="Holt S."/>
            <person name="Cochrane G."/>
            <person name="Meng A."/>
            <person name="Brown T."/>
            <person name="Cohen L."/>
        </authorList>
    </citation>
    <scope>NUCLEOTIDE SEQUENCE</scope>
    <source>
        <strain evidence="1">FSP1.4</strain>
    </source>
</reference>
<dbReference type="GO" id="GO:0005739">
    <property type="term" value="C:mitochondrion"/>
    <property type="evidence" value="ECO:0007669"/>
    <property type="project" value="TreeGrafter"/>
</dbReference>
<name>A0A7S3NF77_9SPIT</name>
<accession>A0A7S3NF77</accession>
<dbReference type="EMBL" id="HBII01033036">
    <property type="protein sequence ID" value="CAE0354792.1"/>
    <property type="molecule type" value="Transcribed_RNA"/>
</dbReference>
<sequence>MIDVNPYTLQHKKYENVFAFGSAVNTPTSRTQHATMAQSGIVKHNVQRFLKGKSLNAIYDGYTYMPILFGQNTATAFQHYYDNEPHAKNYWCPPHGVFGRLYFKYLTRNLVGVAAKYAGFKKNYGPPHWQYNPRYDEVEDNEYLQRKGLSQKDASFST</sequence>
<dbReference type="Gene3D" id="3.50.50.60">
    <property type="entry name" value="FAD/NAD(P)-binding domain"/>
    <property type="match status" value="1"/>
</dbReference>
<dbReference type="GO" id="GO:0071949">
    <property type="term" value="F:FAD binding"/>
    <property type="evidence" value="ECO:0007669"/>
    <property type="project" value="TreeGrafter"/>
</dbReference>
<dbReference type="GO" id="GO:0070221">
    <property type="term" value="P:sulfide oxidation, using sulfide:quinone oxidoreductase"/>
    <property type="evidence" value="ECO:0007669"/>
    <property type="project" value="TreeGrafter"/>
</dbReference>
<proteinExistence type="predicted"/>
<dbReference type="GO" id="GO:0070224">
    <property type="term" value="F:sulfide:quinone oxidoreductase activity"/>
    <property type="evidence" value="ECO:0007669"/>
    <property type="project" value="TreeGrafter"/>
</dbReference>
<dbReference type="PANTHER" id="PTHR10632:SF2">
    <property type="entry name" value="SULFIDE:QUINONE OXIDOREDUCTASE, MITOCHONDRIAL"/>
    <property type="match status" value="1"/>
</dbReference>
<dbReference type="AlphaFoldDB" id="A0A7S3NF77"/>
<organism evidence="1">
    <name type="scientific">Euplotes harpa</name>
    <dbReference type="NCBI Taxonomy" id="151035"/>
    <lineage>
        <taxon>Eukaryota</taxon>
        <taxon>Sar</taxon>
        <taxon>Alveolata</taxon>
        <taxon>Ciliophora</taxon>
        <taxon>Intramacronucleata</taxon>
        <taxon>Spirotrichea</taxon>
        <taxon>Hypotrichia</taxon>
        <taxon>Euplotida</taxon>
        <taxon>Euplotidae</taxon>
        <taxon>Euplotes</taxon>
    </lineage>
</organism>
<gene>
    <name evidence="1" type="ORF">EHAR0213_LOCUS13708</name>
</gene>
<dbReference type="InterPro" id="IPR036188">
    <property type="entry name" value="FAD/NAD-bd_sf"/>
</dbReference>
<evidence type="ECO:0000313" key="1">
    <source>
        <dbReference type="EMBL" id="CAE0354792.1"/>
    </source>
</evidence>
<protein>
    <submittedName>
        <fullName evidence="1">Uncharacterized protein</fullName>
    </submittedName>
</protein>
<dbReference type="InterPro" id="IPR015904">
    <property type="entry name" value="Sulphide_quinone_reductase"/>
</dbReference>